<dbReference type="GO" id="GO:0000028">
    <property type="term" value="P:ribosomal small subunit assembly"/>
    <property type="evidence" value="ECO:0007669"/>
    <property type="project" value="TreeGrafter"/>
</dbReference>
<dbReference type="InterPro" id="IPR006073">
    <property type="entry name" value="GTP-bd"/>
</dbReference>
<dbReference type="Proteomes" id="UP000198832">
    <property type="component" value="Unassembled WGS sequence"/>
</dbReference>
<dbReference type="GO" id="GO:0005525">
    <property type="term" value="F:GTP binding"/>
    <property type="evidence" value="ECO:0007669"/>
    <property type="project" value="InterPro"/>
</dbReference>
<evidence type="ECO:0000259" key="2">
    <source>
        <dbReference type="Pfam" id="PF01926"/>
    </source>
</evidence>
<dbReference type="InterPro" id="IPR005662">
    <property type="entry name" value="GTPase_Era-like"/>
</dbReference>
<gene>
    <name evidence="3" type="ORF">SAMN04487968_101400</name>
</gene>
<keyword evidence="1" id="KW-0812">Transmembrane</keyword>
<dbReference type="RefSeq" id="WP_091119538.1">
    <property type="nucleotide sequence ID" value="NZ_FOLB01000001.1"/>
</dbReference>
<keyword evidence="1" id="KW-0472">Membrane</keyword>
<evidence type="ECO:0000256" key="1">
    <source>
        <dbReference type="SAM" id="Phobius"/>
    </source>
</evidence>
<feature type="transmembrane region" description="Helical" evidence="1">
    <location>
        <begin position="442"/>
        <end position="463"/>
    </location>
</feature>
<dbReference type="PANTHER" id="PTHR42698">
    <property type="entry name" value="GTPASE ERA"/>
    <property type="match status" value="1"/>
</dbReference>
<dbReference type="InterPro" id="IPR027417">
    <property type="entry name" value="P-loop_NTPase"/>
</dbReference>
<keyword evidence="4" id="KW-1185">Reference proteome</keyword>
<dbReference type="EMBL" id="FOLB01000001">
    <property type="protein sequence ID" value="SFB76612.1"/>
    <property type="molecule type" value="Genomic_DNA"/>
</dbReference>
<dbReference type="SUPFAM" id="SSF52540">
    <property type="entry name" value="P-loop containing nucleoside triphosphate hydrolases"/>
    <property type="match status" value="1"/>
</dbReference>
<dbReference type="PANTHER" id="PTHR42698:SF1">
    <property type="entry name" value="GTPASE ERA, MITOCHONDRIAL"/>
    <property type="match status" value="1"/>
</dbReference>
<dbReference type="GO" id="GO:0019843">
    <property type="term" value="F:rRNA binding"/>
    <property type="evidence" value="ECO:0007669"/>
    <property type="project" value="TreeGrafter"/>
</dbReference>
<proteinExistence type="predicted"/>
<dbReference type="OrthoDB" id="974105at2"/>
<dbReference type="CDD" id="cd11383">
    <property type="entry name" value="YfjP"/>
    <property type="match status" value="1"/>
</dbReference>
<evidence type="ECO:0000313" key="4">
    <source>
        <dbReference type="Proteomes" id="UP000198832"/>
    </source>
</evidence>
<feature type="domain" description="G" evidence="2">
    <location>
        <begin position="68"/>
        <end position="209"/>
    </location>
</feature>
<dbReference type="AlphaFoldDB" id="A0A1I1DQB7"/>
<keyword evidence="1" id="KW-1133">Transmembrane helix</keyword>
<dbReference type="Pfam" id="PF01926">
    <property type="entry name" value="MMR_HSR1"/>
    <property type="match status" value="1"/>
</dbReference>
<feature type="transmembrane region" description="Helical" evidence="1">
    <location>
        <begin position="475"/>
        <end position="503"/>
    </location>
</feature>
<dbReference type="Gene3D" id="3.40.50.300">
    <property type="entry name" value="P-loop containing nucleotide triphosphate hydrolases"/>
    <property type="match status" value="1"/>
</dbReference>
<dbReference type="STRING" id="574651.SAMN04487968_101400"/>
<sequence length="553" mass="58727">MTSLLKSSKTAMVSSGADRSGIVERIDGLAAAVDAAGGRLSDEVVGEAQAVVERAQGRLKLSADHTVVGIAGATGSGKSSTFNALTGLELSAVGVRRPTTSWATACVWGTQGARELLEWLGIPDRHQTTRDSMLDTRREGHDLDGVVLLDLPDHDSTEVAHHLEVDRLVVLVDMLVWVLDPQKYADAAIHDRYLEPLKTHDEVMVVVLNHIDTVPEERRESMVADVRRLLDLDGLQKVPIIPVSAKLGWGVQELKAEIGRRVAEKKATRGRLEADIRTVAGKVAAESGSAKARSLAPARVEALDDAIAEAAGVPTIVDAVERATRMRANRATGWPLVSWVSSLKPDPLKRLHLDLGSAGKELTGRSRTSVPTATAVQRARVDSEVRALADDASTGLGDAWQESIRQASVSRIDDLNDRLDAALGDTDLGASRLPVWAGLVRVLQWLLILAAVGGGVWSLAALLSGGLDDDSIPHVAGIALPLVLLIGGVALGVVLALVCRFLVAATARSRAARADQRLRSAVSEVSQELVVTPVQAELAAYSEVRTGLDRALA</sequence>
<reference evidence="3 4" key="1">
    <citation type="submission" date="2016-10" db="EMBL/GenBank/DDBJ databases">
        <authorList>
            <person name="de Groot N.N."/>
        </authorList>
    </citation>
    <scope>NUCLEOTIDE SEQUENCE [LARGE SCALE GENOMIC DNA]</scope>
    <source>
        <strain evidence="3 4">CGMCC 1.7056</strain>
    </source>
</reference>
<accession>A0A1I1DQB7</accession>
<organism evidence="3 4">
    <name type="scientific">Nocardioides terrae</name>
    <dbReference type="NCBI Taxonomy" id="574651"/>
    <lineage>
        <taxon>Bacteria</taxon>
        <taxon>Bacillati</taxon>
        <taxon>Actinomycetota</taxon>
        <taxon>Actinomycetes</taxon>
        <taxon>Propionibacteriales</taxon>
        <taxon>Nocardioidaceae</taxon>
        <taxon>Nocardioides</taxon>
    </lineage>
</organism>
<name>A0A1I1DQB7_9ACTN</name>
<dbReference type="GO" id="GO:0043024">
    <property type="term" value="F:ribosomal small subunit binding"/>
    <property type="evidence" value="ECO:0007669"/>
    <property type="project" value="TreeGrafter"/>
</dbReference>
<evidence type="ECO:0000313" key="3">
    <source>
        <dbReference type="EMBL" id="SFB76612.1"/>
    </source>
</evidence>
<protein>
    <submittedName>
        <fullName evidence="3">50S ribosome-binding GTPase</fullName>
    </submittedName>
</protein>
<dbReference type="GO" id="GO:0005829">
    <property type="term" value="C:cytosol"/>
    <property type="evidence" value="ECO:0007669"/>
    <property type="project" value="TreeGrafter"/>
</dbReference>